<dbReference type="RefSeq" id="WP_136426650.1">
    <property type="nucleotide sequence ID" value="NZ_SSSM01000003.1"/>
</dbReference>
<dbReference type="Proteomes" id="UP000309133">
    <property type="component" value="Unassembled WGS sequence"/>
</dbReference>
<accession>A0A4S4FM30</accession>
<dbReference type="PROSITE" id="PS00895">
    <property type="entry name" value="3_HYDROXYISOBUT_DH"/>
    <property type="match status" value="1"/>
</dbReference>
<feature type="active site" evidence="4">
    <location>
        <position position="176"/>
    </location>
</feature>
<dbReference type="PIRSF" id="PIRSF000103">
    <property type="entry name" value="HIBADH"/>
    <property type="match status" value="1"/>
</dbReference>
<dbReference type="Gene3D" id="1.10.1040.10">
    <property type="entry name" value="N-(1-d-carboxylethyl)-l-norvaline Dehydrogenase, domain 2"/>
    <property type="match status" value="1"/>
</dbReference>
<dbReference type="PANTHER" id="PTHR22981">
    <property type="entry name" value="3-HYDROXYISOBUTYRATE DEHYDROGENASE-RELATED"/>
    <property type="match status" value="1"/>
</dbReference>
<dbReference type="GO" id="GO:0051287">
    <property type="term" value="F:NAD binding"/>
    <property type="evidence" value="ECO:0007669"/>
    <property type="project" value="InterPro"/>
</dbReference>
<dbReference type="PANTHER" id="PTHR22981:SF7">
    <property type="entry name" value="3-HYDROXYISOBUTYRATE DEHYDROGENASE, MITOCHONDRIAL"/>
    <property type="match status" value="1"/>
</dbReference>
<keyword evidence="3" id="KW-0520">NAD</keyword>
<reference evidence="7 8" key="1">
    <citation type="submission" date="2019-04" db="EMBL/GenBank/DDBJ databases">
        <authorList>
            <person name="Jiang L."/>
        </authorList>
    </citation>
    <scope>NUCLEOTIDE SEQUENCE [LARGE SCALE GENOMIC DNA]</scope>
    <source>
        <strain evidence="7 8">YIM 131853</strain>
    </source>
</reference>
<keyword evidence="8" id="KW-1185">Reference proteome</keyword>
<feature type="domain" description="3-hydroxyisobutyrate dehydrogenase-like NAD-binding" evidence="6">
    <location>
        <begin position="170"/>
        <end position="290"/>
    </location>
</feature>
<evidence type="ECO:0000313" key="8">
    <source>
        <dbReference type="Proteomes" id="UP000309133"/>
    </source>
</evidence>
<dbReference type="GO" id="GO:0050661">
    <property type="term" value="F:NADP binding"/>
    <property type="evidence" value="ECO:0007669"/>
    <property type="project" value="InterPro"/>
</dbReference>
<dbReference type="AlphaFoldDB" id="A0A4S4FM30"/>
<dbReference type="OrthoDB" id="3185659at2"/>
<dbReference type="Pfam" id="PF14833">
    <property type="entry name" value="NAD_binding_11"/>
    <property type="match status" value="1"/>
</dbReference>
<dbReference type="EMBL" id="SSSM01000003">
    <property type="protein sequence ID" value="THG31530.1"/>
    <property type="molecule type" value="Genomic_DNA"/>
</dbReference>
<dbReference type="InterPro" id="IPR015815">
    <property type="entry name" value="HIBADH-related"/>
</dbReference>
<sequence>MAEPTAGALPSVAFVGLGNMGFPMVSRLVSAGYDVHGFDVSPDAVERLEGIGASGAASAAAAAADAGVIILMLPNSAIVQSVVDDLLAADAVAGSVIVDMSSSEPLATRALAARLADFDIALVDAPVSGGVTGAVNGTLTIMVGGDDAAVEQVLPIVSELGKPVRTGSVGSGHAIKALNNLLSATHLWATSEAMETGVAFGLDPEVMLAVFNTSSGRSGSTQNKWPNFVLPGSYDSGFGLALMLKDMKIALGLADSTHAPHALSSRAVELWSTAAAELPPGADHTEVARWVAAMGSGERAGYAAPRPWGGADADA</sequence>
<name>A0A4S4FM30_9MICO</name>
<evidence type="ECO:0000256" key="2">
    <source>
        <dbReference type="ARBA" id="ARBA00023002"/>
    </source>
</evidence>
<protein>
    <submittedName>
        <fullName evidence="7">NAD(P)-dependent oxidoreductase</fullName>
    </submittedName>
</protein>
<dbReference type="SUPFAM" id="SSF48179">
    <property type="entry name" value="6-phosphogluconate dehydrogenase C-terminal domain-like"/>
    <property type="match status" value="1"/>
</dbReference>
<dbReference type="Pfam" id="PF03446">
    <property type="entry name" value="NAD_binding_2"/>
    <property type="match status" value="1"/>
</dbReference>
<comment type="similarity">
    <text evidence="1">Belongs to the HIBADH-related family.</text>
</comment>
<evidence type="ECO:0000259" key="6">
    <source>
        <dbReference type="Pfam" id="PF14833"/>
    </source>
</evidence>
<dbReference type="InterPro" id="IPR008927">
    <property type="entry name" value="6-PGluconate_DH-like_C_sf"/>
</dbReference>
<evidence type="ECO:0000259" key="5">
    <source>
        <dbReference type="Pfam" id="PF03446"/>
    </source>
</evidence>
<evidence type="ECO:0000256" key="1">
    <source>
        <dbReference type="ARBA" id="ARBA00009080"/>
    </source>
</evidence>
<dbReference type="SUPFAM" id="SSF51735">
    <property type="entry name" value="NAD(P)-binding Rossmann-fold domains"/>
    <property type="match status" value="1"/>
</dbReference>
<gene>
    <name evidence="7" type="ORF">E6C64_05485</name>
</gene>
<dbReference type="Gene3D" id="3.40.50.720">
    <property type="entry name" value="NAD(P)-binding Rossmann-like Domain"/>
    <property type="match status" value="1"/>
</dbReference>
<dbReference type="InterPro" id="IPR013328">
    <property type="entry name" value="6PGD_dom2"/>
</dbReference>
<dbReference type="InterPro" id="IPR002204">
    <property type="entry name" value="3-OH-isobutyrate_DH-rel_CS"/>
</dbReference>
<proteinExistence type="inferred from homology"/>
<dbReference type="InterPro" id="IPR006115">
    <property type="entry name" value="6PGDH_NADP-bd"/>
</dbReference>
<evidence type="ECO:0000313" key="7">
    <source>
        <dbReference type="EMBL" id="THG31530.1"/>
    </source>
</evidence>
<evidence type="ECO:0000256" key="4">
    <source>
        <dbReference type="PIRSR" id="PIRSR000103-1"/>
    </source>
</evidence>
<comment type="caution">
    <text evidence="7">The sequence shown here is derived from an EMBL/GenBank/DDBJ whole genome shotgun (WGS) entry which is preliminary data.</text>
</comment>
<evidence type="ECO:0000256" key="3">
    <source>
        <dbReference type="ARBA" id="ARBA00023027"/>
    </source>
</evidence>
<organism evidence="7 8">
    <name type="scientific">Naasia lichenicola</name>
    <dbReference type="NCBI Taxonomy" id="2565933"/>
    <lineage>
        <taxon>Bacteria</taxon>
        <taxon>Bacillati</taxon>
        <taxon>Actinomycetota</taxon>
        <taxon>Actinomycetes</taxon>
        <taxon>Micrococcales</taxon>
        <taxon>Microbacteriaceae</taxon>
        <taxon>Naasia</taxon>
    </lineage>
</organism>
<dbReference type="GO" id="GO:0016616">
    <property type="term" value="F:oxidoreductase activity, acting on the CH-OH group of donors, NAD or NADP as acceptor"/>
    <property type="evidence" value="ECO:0007669"/>
    <property type="project" value="TreeGrafter"/>
</dbReference>
<dbReference type="InterPro" id="IPR036291">
    <property type="entry name" value="NAD(P)-bd_dom_sf"/>
</dbReference>
<keyword evidence="2" id="KW-0560">Oxidoreductase</keyword>
<dbReference type="GO" id="GO:0016054">
    <property type="term" value="P:organic acid catabolic process"/>
    <property type="evidence" value="ECO:0007669"/>
    <property type="project" value="UniProtKB-ARBA"/>
</dbReference>
<dbReference type="InterPro" id="IPR029154">
    <property type="entry name" value="HIBADH-like_NADP-bd"/>
</dbReference>
<feature type="domain" description="6-phosphogluconate dehydrogenase NADP-binding" evidence="5">
    <location>
        <begin position="12"/>
        <end position="164"/>
    </location>
</feature>